<protein>
    <submittedName>
        <fullName evidence="1">Uncharacterized protein</fullName>
    </submittedName>
</protein>
<dbReference type="AlphaFoldDB" id="A0A543HSG2"/>
<dbReference type="RefSeq" id="WP_141918356.1">
    <property type="nucleotide sequence ID" value="NZ_BAAAYS010000004.1"/>
</dbReference>
<dbReference type="OrthoDB" id="5121327at2"/>
<organism evidence="1 2">
    <name type="scientific">Klugiella xanthotipulae</name>
    <dbReference type="NCBI Taxonomy" id="244735"/>
    <lineage>
        <taxon>Bacteria</taxon>
        <taxon>Bacillati</taxon>
        <taxon>Actinomycetota</taxon>
        <taxon>Actinomycetes</taxon>
        <taxon>Micrococcales</taxon>
        <taxon>Microbacteriaceae</taxon>
        <taxon>Klugiella</taxon>
    </lineage>
</organism>
<proteinExistence type="predicted"/>
<accession>A0A543HSG2</accession>
<sequence length="72" mass="8141">MRKLVWLISGVAIGFVAAHYVNQSPEGRRFFEEIEQGRREFADAVSRGYHNRGAELGSALNDVEHALNNLNR</sequence>
<name>A0A543HSG2_9MICO</name>
<evidence type="ECO:0000313" key="1">
    <source>
        <dbReference type="EMBL" id="TQM61209.1"/>
    </source>
</evidence>
<comment type="caution">
    <text evidence="1">The sequence shown here is derived from an EMBL/GenBank/DDBJ whole genome shotgun (WGS) entry which is preliminary data.</text>
</comment>
<gene>
    <name evidence="1" type="ORF">FB466_2150</name>
</gene>
<evidence type="ECO:0000313" key="2">
    <source>
        <dbReference type="Proteomes" id="UP000318331"/>
    </source>
</evidence>
<dbReference type="Proteomes" id="UP000318331">
    <property type="component" value="Unassembled WGS sequence"/>
</dbReference>
<keyword evidence="2" id="KW-1185">Reference proteome</keyword>
<reference evidence="1 2" key="1">
    <citation type="submission" date="2019-06" db="EMBL/GenBank/DDBJ databases">
        <title>Sequencing the genomes of 1000 actinobacteria strains.</title>
        <authorList>
            <person name="Klenk H.-P."/>
        </authorList>
    </citation>
    <scope>NUCLEOTIDE SEQUENCE [LARGE SCALE GENOMIC DNA]</scope>
    <source>
        <strain evidence="1 2">DSM 18031</strain>
    </source>
</reference>
<dbReference type="EMBL" id="VFPN01000003">
    <property type="protein sequence ID" value="TQM61209.1"/>
    <property type="molecule type" value="Genomic_DNA"/>
</dbReference>